<keyword evidence="1" id="KW-0812">Transmembrane</keyword>
<dbReference type="AlphaFoldDB" id="A0A1C5AH60"/>
<evidence type="ECO:0000313" key="2">
    <source>
        <dbReference type="EMBL" id="SCF44543.1"/>
    </source>
</evidence>
<protein>
    <submittedName>
        <fullName evidence="2">Uncharacterized protein</fullName>
    </submittedName>
</protein>
<dbReference type="EMBL" id="LT607410">
    <property type="protein sequence ID" value="SCF44543.1"/>
    <property type="molecule type" value="Genomic_DNA"/>
</dbReference>
<sequence length="220" mass="23999">MDKEGPAKRIAQKSRQVAESDDLLKGFDETGPTQGQYKGFFASSMAGSLWAWNVFFNYGLFGNLSTAANFKNTQRVVVISLVALLGALILHREIRIRTWTLFAFAPAILLVLLRLLAPAGTPGAARPRVITEGVFGVIEGVLIVATVVVAPLVVWVALRLLAPKFFVLPGRRTKIGVVVIVAIISLLAYSVGRWNYRFLTCEDFTAANQKPPPSCVKAEK</sequence>
<keyword evidence="1" id="KW-1133">Transmembrane helix</keyword>
<proteinExistence type="predicted"/>
<feature type="transmembrane region" description="Helical" evidence="1">
    <location>
        <begin position="173"/>
        <end position="192"/>
    </location>
</feature>
<accession>A0A1C5AH60</accession>
<dbReference type="RefSeq" id="WP_088964154.1">
    <property type="nucleotide sequence ID" value="NZ_LT607410.1"/>
</dbReference>
<feature type="transmembrane region" description="Helical" evidence="1">
    <location>
        <begin position="73"/>
        <end position="91"/>
    </location>
</feature>
<gene>
    <name evidence="2" type="ORF">GA0074696_6019</name>
</gene>
<evidence type="ECO:0000313" key="3">
    <source>
        <dbReference type="Proteomes" id="UP000198228"/>
    </source>
</evidence>
<reference evidence="2 3" key="1">
    <citation type="submission" date="2016-06" db="EMBL/GenBank/DDBJ databases">
        <authorList>
            <person name="Kjaerup R.B."/>
            <person name="Dalgaard T.S."/>
            <person name="Juul-Madsen H.R."/>
        </authorList>
    </citation>
    <scope>NUCLEOTIDE SEQUENCE [LARGE SCALE GENOMIC DNA]</scope>
    <source>
        <strain evidence="2 3">DSM 43821</strain>
    </source>
</reference>
<name>A0A1C5AH60_9ACTN</name>
<organism evidence="2 3">
    <name type="scientific">Micromonospora purpureochromogenes</name>
    <dbReference type="NCBI Taxonomy" id="47872"/>
    <lineage>
        <taxon>Bacteria</taxon>
        <taxon>Bacillati</taxon>
        <taxon>Actinomycetota</taxon>
        <taxon>Actinomycetes</taxon>
        <taxon>Micromonosporales</taxon>
        <taxon>Micromonosporaceae</taxon>
        <taxon>Micromonospora</taxon>
    </lineage>
</organism>
<keyword evidence="1" id="KW-0472">Membrane</keyword>
<dbReference type="Proteomes" id="UP000198228">
    <property type="component" value="Chromosome I"/>
</dbReference>
<feature type="transmembrane region" description="Helical" evidence="1">
    <location>
        <begin position="40"/>
        <end position="61"/>
    </location>
</feature>
<feature type="transmembrane region" description="Helical" evidence="1">
    <location>
        <begin position="137"/>
        <end position="161"/>
    </location>
</feature>
<evidence type="ECO:0000256" key="1">
    <source>
        <dbReference type="SAM" id="Phobius"/>
    </source>
</evidence>
<feature type="transmembrane region" description="Helical" evidence="1">
    <location>
        <begin position="98"/>
        <end position="117"/>
    </location>
</feature>